<keyword evidence="4" id="KW-1185">Reference proteome</keyword>
<reference evidence="3 4" key="1">
    <citation type="submission" date="2024-09" db="EMBL/GenBank/DDBJ databases">
        <authorList>
            <person name="Sun Q."/>
            <person name="Mori K."/>
        </authorList>
    </citation>
    <scope>NUCLEOTIDE SEQUENCE [LARGE SCALE GENOMIC DNA]</scope>
    <source>
        <strain evidence="3 4">JCM 10918</strain>
    </source>
</reference>
<accession>A0ABV5VHS8</accession>
<dbReference type="RefSeq" id="WP_356760088.1">
    <property type="nucleotide sequence ID" value="NZ_JBHMAR010000025.1"/>
</dbReference>
<comment type="caution">
    <text evidence="3">The sequence shown here is derived from an EMBL/GenBank/DDBJ whole genome shotgun (WGS) entry which is preliminary data.</text>
</comment>
<feature type="coiled-coil region" evidence="1">
    <location>
        <begin position="14"/>
        <end position="45"/>
    </location>
</feature>
<dbReference type="Proteomes" id="UP001589703">
    <property type="component" value="Unassembled WGS sequence"/>
</dbReference>
<protein>
    <recommendedName>
        <fullName evidence="5">AG2 protein</fullName>
    </recommendedName>
</protein>
<evidence type="ECO:0000256" key="1">
    <source>
        <dbReference type="SAM" id="Coils"/>
    </source>
</evidence>
<sequence>MNFETLRDADFGKLDQAITAWEDMIKKLEELKNEARDDMKAKSDRANWAGVNAAVSRQFITKTAGEFADAHAQATSIYNILKDTRGELASYKKQLVEATERGRKKNLTVTPTGGGGFTVTMIIHPDRAAEGTTVPDHSPRDAEELRDDVQRILNRATESDSTAAKVLKAIADQAQIGFADVEYRDRDTAAEAVKKAEEAAKIIKEKGDEMSPEEFRKLNGLLASYKNDPLFQEQFATQVGAEGFMKFWADLSSPDSPNDLVRTQLNQLGDFQKNLGHVLGGATLSDSPAMRQWENDMVRLGSERFHSRTGDSYGFQILANVMRTGEWDGQFLNRWGNDLVAHEKKMKIPGHYYQMQPAPRLNFIGNEDFGRDPVTGLATALRNNPGAATQFFNTTEPQDNAAWLLKERPYFDDSPLTDGPNEAREAVGKAMFAAVSGVSDSTDPDIVNQPHTDDQRRAMKRALEHLAATGDDFPPEFREPMAYAMGNHGDQVHMAMSSPLVEHDLDASQLMEVSKQISRNRDAYQILTQVMHQPIMADIYNEKAHPEDSLDRAGRTIGFLEEARYQATESDKGKELADASWRKAWRYHIVGGIVGPWAPPLDWAQRAVDMATSNMLEDEQARIEDAAAVKNQSTYQKRRGELQAIADIWYEQNKEWAEDPAHEGYSGQHGVYKQIDESANDGNKKAQGVSGSQ</sequence>
<dbReference type="EMBL" id="JBHMAR010000025">
    <property type="protein sequence ID" value="MFB9737262.1"/>
    <property type="molecule type" value="Genomic_DNA"/>
</dbReference>
<keyword evidence="1" id="KW-0175">Coiled coil</keyword>
<evidence type="ECO:0000256" key="2">
    <source>
        <dbReference type="SAM" id="MobiDB-lite"/>
    </source>
</evidence>
<proteinExistence type="predicted"/>
<evidence type="ECO:0000313" key="4">
    <source>
        <dbReference type="Proteomes" id="UP001589703"/>
    </source>
</evidence>
<evidence type="ECO:0000313" key="3">
    <source>
        <dbReference type="EMBL" id="MFB9737262.1"/>
    </source>
</evidence>
<evidence type="ECO:0008006" key="5">
    <source>
        <dbReference type="Google" id="ProtNLM"/>
    </source>
</evidence>
<name>A0ABV5VHS8_9ACTN</name>
<feature type="region of interest" description="Disordered" evidence="2">
    <location>
        <begin position="659"/>
        <end position="693"/>
    </location>
</feature>
<gene>
    <name evidence="3" type="ORF">ACFFRO_19335</name>
</gene>
<organism evidence="3 4">
    <name type="scientific">Streptomyces thermocoprophilus</name>
    <dbReference type="NCBI Taxonomy" id="78356"/>
    <lineage>
        <taxon>Bacteria</taxon>
        <taxon>Bacillati</taxon>
        <taxon>Actinomycetota</taxon>
        <taxon>Actinomycetes</taxon>
        <taxon>Kitasatosporales</taxon>
        <taxon>Streptomycetaceae</taxon>
        <taxon>Streptomyces</taxon>
    </lineage>
</organism>